<dbReference type="PANTHER" id="PTHR45228:SF8">
    <property type="entry name" value="TWO-COMPONENT RESPONSE REGULATOR-RELATED"/>
    <property type="match status" value="1"/>
</dbReference>
<dbReference type="PROSITE" id="PS51831">
    <property type="entry name" value="HD"/>
    <property type="match status" value="1"/>
</dbReference>
<dbReference type="InterPro" id="IPR052020">
    <property type="entry name" value="Cyclic_di-GMP/3'3'-cGAMP_PDE"/>
</dbReference>
<evidence type="ECO:0000259" key="2">
    <source>
        <dbReference type="PROSITE" id="PS51831"/>
    </source>
</evidence>
<name>D2Z756_9BACT</name>
<feature type="transmembrane region" description="Helical" evidence="1">
    <location>
        <begin position="305"/>
        <end position="322"/>
    </location>
</feature>
<proteinExistence type="predicted"/>
<dbReference type="eggNOG" id="COG3437">
    <property type="taxonomic scope" value="Bacteria"/>
</dbReference>
<dbReference type="EMBL" id="ABTR02000001">
    <property type="protein sequence ID" value="EFC91303.1"/>
    <property type="molecule type" value="Genomic_DNA"/>
</dbReference>
<organism evidence="4 5">
    <name type="scientific">Dethiosulfovibrio peptidovorans DSM 11002</name>
    <dbReference type="NCBI Taxonomy" id="469381"/>
    <lineage>
        <taxon>Bacteria</taxon>
        <taxon>Thermotogati</taxon>
        <taxon>Synergistota</taxon>
        <taxon>Synergistia</taxon>
        <taxon>Synergistales</taxon>
        <taxon>Dethiosulfovibrionaceae</taxon>
        <taxon>Dethiosulfovibrio</taxon>
    </lineage>
</organism>
<evidence type="ECO:0000313" key="4">
    <source>
        <dbReference type="EMBL" id="EFC91303.1"/>
    </source>
</evidence>
<comment type="caution">
    <text evidence="4">The sequence shown here is derived from an EMBL/GenBank/DDBJ whole genome shotgun (WGS) entry which is preliminary data.</text>
</comment>
<dbReference type="STRING" id="469381.Dpep_1277"/>
<dbReference type="InterPro" id="IPR007890">
    <property type="entry name" value="CHASE2"/>
</dbReference>
<keyword evidence="1" id="KW-1133">Transmembrane helix</keyword>
<reference evidence="4 5" key="1">
    <citation type="journal article" date="2010" name="Stand. Genomic Sci.">
        <title>Permanent draft genome sequence of Dethiosulfovibrio peptidovorans type strain (SEBR 4207).</title>
        <authorList>
            <person name="Labutti K."/>
            <person name="Mayilraj S."/>
            <person name="Clum A."/>
            <person name="Lucas S."/>
            <person name="Glavina Del Rio T."/>
            <person name="Nolan M."/>
            <person name="Tice H."/>
            <person name="Cheng J.F."/>
            <person name="Pitluck S."/>
            <person name="Liolios K."/>
            <person name="Ivanova N."/>
            <person name="Mavromatis K."/>
            <person name="Mikhailova N."/>
            <person name="Pati A."/>
            <person name="Goodwin L."/>
            <person name="Chen A."/>
            <person name="Palaniappan K."/>
            <person name="Land M."/>
            <person name="Hauser L."/>
            <person name="Chang Y.J."/>
            <person name="Jeffries C.D."/>
            <person name="Rohde M."/>
            <person name="Spring S."/>
            <person name="Goker M."/>
            <person name="Woyke T."/>
            <person name="Bristow J."/>
            <person name="Eisen J.A."/>
            <person name="Markowitz V."/>
            <person name="Hugenholtz P."/>
            <person name="Kyrpides N.C."/>
            <person name="Klenk H.P."/>
            <person name="Lapidus A."/>
        </authorList>
    </citation>
    <scope>NUCLEOTIDE SEQUENCE [LARGE SCALE GENOMIC DNA]</scope>
    <source>
        <strain evidence="4 5">DSM 11002</strain>
    </source>
</reference>
<dbReference type="PROSITE" id="PS51832">
    <property type="entry name" value="HD_GYP"/>
    <property type="match status" value="1"/>
</dbReference>
<dbReference type="SMART" id="SM00471">
    <property type="entry name" value="HDc"/>
    <property type="match status" value="1"/>
</dbReference>
<keyword evidence="5" id="KW-1185">Reference proteome</keyword>
<feature type="domain" description="HD-GYP" evidence="3">
    <location>
        <begin position="515"/>
        <end position="709"/>
    </location>
</feature>
<evidence type="ECO:0000256" key="1">
    <source>
        <dbReference type="SAM" id="Phobius"/>
    </source>
</evidence>
<dbReference type="InterPro" id="IPR037522">
    <property type="entry name" value="HD_GYP_dom"/>
</dbReference>
<dbReference type="Pfam" id="PF05226">
    <property type="entry name" value="CHASE2"/>
    <property type="match status" value="1"/>
</dbReference>
<dbReference type="GO" id="GO:0016787">
    <property type="term" value="F:hydrolase activity"/>
    <property type="evidence" value="ECO:0007669"/>
    <property type="project" value="UniProtKB-KW"/>
</dbReference>
<dbReference type="Gene3D" id="1.10.3210.10">
    <property type="entry name" value="Hypothetical protein af1432"/>
    <property type="match status" value="1"/>
</dbReference>
<dbReference type="RefSeq" id="WP_005660616.1">
    <property type="nucleotide sequence ID" value="NZ_ABTR02000001.1"/>
</dbReference>
<keyword evidence="1" id="KW-0812">Transmembrane</keyword>
<dbReference type="Proteomes" id="UP000006427">
    <property type="component" value="Unassembled WGS sequence"/>
</dbReference>
<feature type="transmembrane region" description="Helical" evidence="1">
    <location>
        <begin position="358"/>
        <end position="375"/>
    </location>
</feature>
<dbReference type="AlphaFoldDB" id="D2Z756"/>
<evidence type="ECO:0000259" key="3">
    <source>
        <dbReference type="PROSITE" id="PS51832"/>
    </source>
</evidence>
<dbReference type="OrthoDB" id="5162at2"/>
<dbReference type="InterPro" id="IPR003607">
    <property type="entry name" value="HD/PDEase_dom"/>
</dbReference>
<accession>D2Z756</accession>
<dbReference type="PANTHER" id="PTHR45228">
    <property type="entry name" value="CYCLIC DI-GMP PHOSPHODIESTERASE TM_0186-RELATED"/>
    <property type="match status" value="1"/>
</dbReference>
<dbReference type="CDD" id="cd00077">
    <property type="entry name" value="HDc"/>
    <property type="match status" value="1"/>
</dbReference>
<dbReference type="SUPFAM" id="SSF109604">
    <property type="entry name" value="HD-domain/PDEase-like"/>
    <property type="match status" value="1"/>
</dbReference>
<feature type="transmembrane region" description="Helical" evidence="1">
    <location>
        <begin position="329"/>
        <end position="352"/>
    </location>
</feature>
<dbReference type="InterPro" id="IPR006674">
    <property type="entry name" value="HD_domain"/>
</dbReference>
<gene>
    <name evidence="4" type="ORF">Dpep_1277</name>
</gene>
<feature type="domain" description="HD" evidence="2">
    <location>
        <begin position="537"/>
        <end position="659"/>
    </location>
</feature>
<protein>
    <submittedName>
        <fullName evidence="4">Metal dependent phosphohydrolase</fullName>
    </submittedName>
</protein>
<keyword evidence="1" id="KW-0472">Membrane</keyword>
<sequence>MRHSRYFRRRGLLLLMVTALGTVLAIYPLDIFVRLDRLLMDRYADSLAAPEMRDKIILVLAQEPSFMELGGWPWPRSVHGRLLTQLHDARTVVLDMIFPEKSVSWQDRFLAEKVEEQSNCVVAYHLTEQNGTVKPVLPYKDLVLSAKSFGIANVVPDVDGLYRFVVPLWTVGEGKQPSLPLAAALTHEGGALTISEEMERPTLMLGDRAFPMNDEGGIWLTHRPLEEIPVYEYSDVLAGRVPKDAFEDALVVVGVNAAGLGIQDTVSLYSQGAVRPIPGASFMALSIATLLDPGCIRSGPRTYETLLSFISILCCGAIGLLAPPIWSWVVVSIMVIGTTTIPFILLSLWGLWLSPGTAVVLGLSSYLISVAYRLLGLSRSAKMGALYSNLLASITFGAWKDGDIGKSPETVLDRVWPEIDKLTSIKLIKKHVSSRVVSEIMKRGEVISQDDGTSLVKLPGDSERYHMFIKPPSGWEGLVELGWTGKVSEEDLGSAVAVVLTACWFSVALQREQQRGQAIQGAIKAIVAAVDAKDQDTRGHSDRVASLSRELAIAMGLSDDFVEELYLGATLHDVGKIGIPDAILQKPDKLTEEEYGRIKEHPSIGKDIMATVALSEVAKEALLEHHEKLDGSGYPLGLKGEEISLAGRIVAVADTFDALSSRRSYKESWDLKDILELFDRGSGTLFDPQVVETLHRIGPSWYEKNHRDI</sequence>
<dbReference type="PaxDb" id="469381-Dpep_1277"/>
<dbReference type="SMART" id="SM01080">
    <property type="entry name" value="CHASE2"/>
    <property type="match status" value="1"/>
</dbReference>
<dbReference type="Pfam" id="PF13487">
    <property type="entry name" value="HD_5"/>
    <property type="match status" value="1"/>
</dbReference>
<evidence type="ECO:0000313" key="5">
    <source>
        <dbReference type="Proteomes" id="UP000006427"/>
    </source>
</evidence>